<dbReference type="EMBL" id="JBBPBN010000336">
    <property type="protein sequence ID" value="KAK8488843.1"/>
    <property type="molecule type" value="Genomic_DNA"/>
</dbReference>
<evidence type="ECO:0000313" key="2">
    <source>
        <dbReference type="Proteomes" id="UP001396334"/>
    </source>
</evidence>
<protein>
    <submittedName>
        <fullName evidence="1">Uncharacterized protein</fullName>
    </submittedName>
</protein>
<gene>
    <name evidence="1" type="ORF">V6N11_025357</name>
</gene>
<accession>A0ABR2A769</accession>
<organism evidence="1 2">
    <name type="scientific">Hibiscus sabdariffa</name>
    <name type="common">roselle</name>
    <dbReference type="NCBI Taxonomy" id="183260"/>
    <lineage>
        <taxon>Eukaryota</taxon>
        <taxon>Viridiplantae</taxon>
        <taxon>Streptophyta</taxon>
        <taxon>Embryophyta</taxon>
        <taxon>Tracheophyta</taxon>
        <taxon>Spermatophyta</taxon>
        <taxon>Magnoliopsida</taxon>
        <taxon>eudicotyledons</taxon>
        <taxon>Gunneridae</taxon>
        <taxon>Pentapetalae</taxon>
        <taxon>rosids</taxon>
        <taxon>malvids</taxon>
        <taxon>Malvales</taxon>
        <taxon>Malvaceae</taxon>
        <taxon>Malvoideae</taxon>
        <taxon>Hibiscus</taxon>
    </lineage>
</organism>
<reference evidence="1 2" key="1">
    <citation type="journal article" date="2024" name="G3 (Bethesda)">
        <title>Genome assembly of Hibiscus sabdariffa L. provides insights into metabolisms of medicinal natural products.</title>
        <authorList>
            <person name="Kim T."/>
        </authorList>
    </citation>
    <scope>NUCLEOTIDE SEQUENCE [LARGE SCALE GENOMIC DNA]</scope>
    <source>
        <strain evidence="1">TK-2024</strain>
        <tissue evidence="1">Old leaves</tissue>
    </source>
</reference>
<dbReference type="Proteomes" id="UP001396334">
    <property type="component" value="Unassembled WGS sequence"/>
</dbReference>
<sequence>MDLVNLGDILEIVGEVEKTAKASILMLQSSNKVKPGDFCWVLFETFGDKFKRAAMRFSLFEATNKGEVGKEAIGAVENEVFAANSYAVAITIFAQMQFKSGCFKGEGMISRATWSFTLWVCTSKLIVHVLNFGKKIYYYY</sequence>
<comment type="caution">
    <text evidence="1">The sequence shown here is derived from an EMBL/GenBank/DDBJ whole genome shotgun (WGS) entry which is preliminary data.</text>
</comment>
<proteinExistence type="predicted"/>
<name>A0ABR2A769_9ROSI</name>
<evidence type="ECO:0000313" key="1">
    <source>
        <dbReference type="EMBL" id="KAK8488843.1"/>
    </source>
</evidence>
<keyword evidence="2" id="KW-1185">Reference proteome</keyword>